<keyword evidence="7" id="KW-1185">Reference proteome</keyword>
<dbReference type="InterPro" id="IPR009104">
    <property type="entry name" value="Anemon_actinoporin-like"/>
</dbReference>
<keyword evidence="5" id="KW-0166">Nematocyst</keyword>
<dbReference type="Ensembl" id="ENSACIT00000025800.1">
    <property type="protein sequence ID" value="ENSACIP00000025142.1"/>
    <property type="gene ID" value="ENSACIG00000019475.1"/>
</dbReference>
<evidence type="ECO:0000313" key="6">
    <source>
        <dbReference type="Ensembl" id="ENSACIP00000025142.1"/>
    </source>
</evidence>
<dbReference type="Gene3D" id="2.60.270.20">
    <property type="entry name" value="Cytolysin/lectin"/>
    <property type="match status" value="1"/>
</dbReference>
<dbReference type="InterPro" id="IPR050677">
    <property type="entry name" value="Actinoporin_PFT"/>
</dbReference>
<dbReference type="GO" id="GO:0051715">
    <property type="term" value="P:cytolysis in another organism"/>
    <property type="evidence" value="ECO:0007669"/>
    <property type="project" value="InterPro"/>
</dbReference>
<dbReference type="GO" id="GO:0006812">
    <property type="term" value="P:monoatomic cation transport"/>
    <property type="evidence" value="ECO:0007669"/>
    <property type="project" value="InterPro"/>
</dbReference>
<dbReference type="GO" id="GO:0015267">
    <property type="term" value="F:channel activity"/>
    <property type="evidence" value="ECO:0007669"/>
    <property type="project" value="InterPro"/>
</dbReference>
<dbReference type="GO" id="GO:0042151">
    <property type="term" value="C:nematocyst"/>
    <property type="evidence" value="ECO:0007669"/>
    <property type="project" value="UniProtKB-SubCell"/>
</dbReference>
<reference evidence="6" key="1">
    <citation type="submission" date="2025-08" db="UniProtKB">
        <authorList>
            <consortium name="Ensembl"/>
        </authorList>
    </citation>
    <scope>IDENTIFICATION</scope>
</reference>
<dbReference type="PANTHER" id="PTHR40388:SF1">
    <property type="entry name" value="BRYOPORIN"/>
    <property type="match status" value="1"/>
</dbReference>
<dbReference type="AlphaFoldDB" id="A0A3Q0SQT7"/>
<accession>A0A3Q0SQT7</accession>
<evidence type="ECO:0000256" key="5">
    <source>
        <dbReference type="ARBA" id="ARBA00023331"/>
    </source>
</evidence>
<evidence type="ECO:0000256" key="2">
    <source>
        <dbReference type="ARBA" id="ARBA00004532"/>
    </source>
</evidence>
<keyword evidence="4" id="KW-1053">Target membrane</keyword>
<dbReference type="GO" id="GO:0044218">
    <property type="term" value="C:other organism cell membrane"/>
    <property type="evidence" value="ECO:0007669"/>
    <property type="project" value="UniProtKB-KW"/>
</dbReference>
<dbReference type="SUPFAM" id="SSF63724">
    <property type="entry name" value="Cytolysin/lectin"/>
    <property type="match status" value="1"/>
</dbReference>
<evidence type="ECO:0000256" key="4">
    <source>
        <dbReference type="ARBA" id="ARBA00023298"/>
    </source>
</evidence>
<evidence type="ECO:0000313" key="7">
    <source>
        <dbReference type="Proteomes" id="UP000261340"/>
    </source>
</evidence>
<proteinExistence type="predicted"/>
<dbReference type="Pfam" id="PF06369">
    <property type="entry name" value="Anemone_cytotox"/>
    <property type="match status" value="1"/>
</dbReference>
<dbReference type="GO" id="GO:0046930">
    <property type="term" value="C:pore complex"/>
    <property type="evidence" value="ECO:0007669"/>
    <property type="project" value="InterPro"/>
</dbReference>
<dbReference type="GeneTree" id="ENSGT00940000164286"/>
<name>A0A3Q0SQT7_AMPCI</name>
<organism evidence="6 7">
    <name type="scientific">Amphilophus citrinellus</name>
    <name type="common">Midas cichlid</name>
    <name type="synonym">Cichlasoma citrinellum</name>
    <dbReference type="NCBI Taxonomy" id="61819"/>
    <lineage>
        <taxon>Eukaryota</taxon>
        <taxon>Metazoa</taxon>
        <taxon>Chordata</taxon>
        <taxon>Craniata</taxon>
        <taxon>Vertebrata</taxon>
        <taxon>Euteleostomi</taxon>
        <taxon>Actinopterygii</taxon>
        <taxon>Neopterygii</taxon>
        <taxon>Teleostei</taxon>
        <taxon>Neoteleostei</taxon>
        <taxon>Acanthomorphata</taxon>
        <taxon>Ovalentaria</taxon>
        <taxon>Cichlomorphae</taxon>
        <taxon>Cichliformes</taxon>
        <taxon>Cichlidae</taxon>
        <taxon>New World cichlids</taxon>
        <taxon>Cichlasomatinae</taxon>
        <taxon>Heroini</taxon>
        <taxon>Amphilophus</taxon>
    </lineage>
</organism>
<protein>
    <submittedName>
        <fullName evidence="6">Uncharacterized protein</fullName>
    </submittedName>
</protein>
<dbReference type="PANTHER" id="PTHR40388">
    <property type="entry name" value="BRYOPORIN"/>
    <property type="match status" value="1"/>
</dbReference>
<dbReference type="Proteomes" id="UP000261340">
    <property type="component" value="Unplaced"/>
</dbReference>
<keyword evidence="4" id="KW-0472">Membrane</keyword>
<sequence length="170" mass="19511">YMNRFYRNFSDMQVKFLIDAVVGLLPTHRQCSTEITSNSTYTLCNAWYSNSVFTMAPHAARGAVGIFTYELHNKSTQESTEKIAVMFSVPYDFNLSSNWFAVGIFQKTKECNYDLYYQMYNNTDSMFVRGKASGPSLTHKFSRVTILASILPDNILVTSFDKMCYSNKDH</sequence>
<comment type="subcellular location">
    <subcellularLocation>
        <location evidence="2">Nematocyst</location>
    </subcellularLocation>
    <subcellularLocation>
        <location evidence="1">Target cell membrane</location>
    </subcellularLocation>
</comment>
<evidence type="ECO:0000256" key="3">
    <source>
        <dbReference type="ARBA" id="ARBA00022537"/>
    </source>
</evidence>
<dbReference type="InterPro" id="IPR015926">
    <property type="entry name" value="Cytolysin/lectin"/>
</dbReference>
<evidence type="ECO:0000256" key="1">
    <source>
        <dbReference type="ARBA" id="ARBA00004175"/>
    </source>
</evidence>
<reference evidence="6" key="2">
    <citation type="submission" date="2025-09" db="UniProtKB">
        <authorList>
            <consortium name="Ensembl"/>
        </authorList>
    </citation>
    <scope>IDENTIFICATION</scope>
</reference>
<keyword evidence="3" id="KW-1052">Target cell membrane</keyword>
<dbReference type="GO" id="GO:0046931">
    <property type="term" value="P:pore complex assembly"/>
    <property type="evidence" value="ECO:0007669"/>
    <property type="project" value="InterPro"/>
</dbReference>